<evidence type="ECO:0000313" key="2">
    <source>
        <dbReference type="EMBL" id="SJN28001.1"/>
    </source>
</evidence>
<keyword evidence="1" id="KW-0472">Membrane</keyword>
<dbReference type="Pfam" id="PF10823">
    <property type="entry name" value="DUF2568"/>
    <property type="match status" value="1"/>
</dbReference>
<evidence type="ECO:0000256" key="1">
    <source>
        <dbReference type="SAM" id="Phobius"/>
    </source>
</evidence>
<accession>A0A1R4J7B7</accession>
<feature type="transmembrane region" description="Helical" evidence="1">
    <location>
        <begin position="77"/>
        <end position="96"/>
    </location>
</feature>
<sequence>MSHDSVAEPGVNRPAISPLEIVRVLVLLVALATLALWGFGSWAMPWNIVIGIGAPVVLLLVWALFLSPRPVLHLHPFLRAAVELLIYAGVTLAWWSMGQAGIGIAFAVVAVATGVIAGRRALA</sequence>
<feature type="transmembrane region" description="Helical" evidence="1">
    <location>
        <begin position="46"/>
        <end position="65"/>
    </location>
</feature>
<feature type="transmembrane region" description="Helical" evidence="1">
    <location>
        <begin position="102"/>
        <end position="122"/>
    </location>
</feature>
<dbReference type="AlphaFoldDB" id="A0A1R4J7B7"/>
<keyword evidence="1" id="KW-0812">Transmembrane</keyword>
<evidence type="ECO:0000313" key="3">
    <source>
        <dbReference type="Proteomes" id="UP000196320"/>
    </source>
</evidence>
<reference evidence="2 3" key="1">
    <citation type="submission" date="2017-02" db="EMBL/GenBank/DDBJ databases">
        <authorList>
            <person name="Peterson S.W."/>
        </authorList>
    </citation>
    <scope>NUCLEOTIDE SEQUENCE [LARGE SCALE GENOMIC DNA]</scope>
    <source>
        <strain evidence="2 3">B Mb 05.01</strain>
    </source>
</reference>
<dbReference type="EMBL" id="FUKO01000019">
    <property type="protein sequence ID" value="SJN28001.1"/>
    <property type="molecule type" value="Genomic_DNA"/>
</dbReference>
<keyword evidence="3" id="KW-1185">Reference proteome</keyword>
<evidence type="ECO:0008006" key="4">
    <source>
        <dbReference type="Google" id="ProtNLM"/>
    </source>
</evidence>
<feature type="transmembrane region" description="Helical" evidence="1">
    <location>
        <begin position="21"/>
        <end position="40"/>
    </location>
</feature>
<keyword evidence="1" id="KW-1133">Transmembrane helix</keyword>
<dbReference type="RefSeq" id="WP_087130517.1">
    <property type="nucleotide sequence ID" value="NZ_FUKO01000019.1"/>
</dbReference>
<protein>
    <recommendedName>
        <fullName evidence="4">DUF2568 domain-containing protein</fullName>
    </recommendedName>
</protein>
<proteinExistence type="predicted"/>
<dbReference type="InterPro" id="IPR021214">
    <property type="entry name" value="DUF2568"/>
</dbReference>
<dbReference type="OrthoDB" id="5076471at2"/>
<organism evidence="2 3">
    <name type="scientific">Microbacterium esteraromaticum</name>
    <dbReference type="NCBI Taxonomy" id="57043"/>
    <lineage>
        <taxon>Bacteria</taxon>
        <taxon>Bacillati</taxon>
        <taxon>Actinomycetota</taxon>
        <taxon>Actinomycetes</taxon>
        <taxon>Micrococcales</taxon>
        <taxon>Microbacteriaceae</taxon>
        <taxon>Microbacterium</taxon>
    </lineage>
</organism>
<name>A0A1R4J7B7_9MICO</name>
<dbReference type="Proteomes" id="UP000196320">
    <property type="component" value="Unassembled WGS sequence"/>
</dbReference>
<gene>
    <name evidence="2" type="ORF">FM104_05835</name>
</gene>